<comment type="caution">
    <text evidence="4">The sequence shown here is derived from an EMBL/GenBank/DDBJ whole genome shotgun (WGS) entry which is preliminary data.</text>
</comment>
<keyword evidence="5" id="KW-1185">Reference proteome</keyword>
<dbReference type="SUPFAM" id="SSF53850">
    <property type="entry name" value="Periplasmic binding protein-like II"/>
    <property type="match status" value="1"/>
</dbReference>
<feature type="domain" description="Solute-binding protein family 5" evidence="3">
    <location>
        <begin position="101"/>
        <end position="504"/>
    </location>
</feature>
<dbReference type="Gene3D" id="3.10.105.10">
    <property type="entry name" value="Dipeptide-binding Protein, Domain 3"/>
    <property type="match status" value="1"/>
</dbReference>
<dbReference type="GO" id="GO:0043190">
    <property type="term" value="C:ATP-binding cassette (ABC) transporter complex"/>
    <property type="evidence" value="ECO:0007669"/>
    <property type="project" value="InterPro"/>
</dbReference>
<dbReference type="Proteomes" id="UP000318307">
    <property type="component" value="Unassembled WGS sequence"/>
</dbReference>
<dbReference type="PIRSF" id="PIRSF002741">
    <property type="entry name" value="MppA"/>
    <property type="match status" value="1"/>
</dbReference>
<evidence type="ECO:0000259" key="3">
    <source>
        <dbReference type="Pfam" id="PF00496"/>
    </source>
</evidence>
<evidence type="ECO:0000313" key="5">
    <source>
        <dbReference type="Proteomes" id="UP000318307"/>
    </source>
</evidence>
<evidence type="ECO:0000256" key="1">
    <source>
        <dbReference type="ARBA" id="ARBA00022729"/>
    </source>
</evidence>
<evidence type="ECO:0000313" key="4">
    <source>
        <dbReference type="EMBL" id="TWI73232.1"/>
    </source>
</evidence>
<feature type="chain" id="PRO_5021999077" evidence="2">
    <location>
        <begin position="23"/>
        <end position="614"/>
    </location>
</feature>
<dbReference type="OrthoDB" id="9772924at2"/>
<keyword evidence="1 2" id="KW-0732">Signal</keyword>
<dbReference type="Pfam" id="PF00496">
    <property type="entry name" value="SBP_bac_5"/>
    <property type="match status" value="1"/>
</dbReference>
<protein>
    <submittedName>
        <fullName evidence="4">Microcin C transport system substrate-binding protein</fullName>
    </submittedName>
</protein>
<organism evidence="4 5">
    <name type="scientific">Desulfobotulus alkaliphilus</name>
    <dbReference type="NCBI Taxonomy" id="622671"/>
    <lineage>
        <taxon>Bacteria</taxon>
        <taxon>Pseudomonadati</taxon>
        <taxon>Thermodesulfobacteriota</taxon>
        <taxon>Desulfobacteria</taxon>
        <taxon>Desulfobacterales</taxon>
        <taxon>Desulfobacteraceae</taxon>
        <taxon>Desulfobotulus</taxon>
    </lineage>
</organism>
<dbReference type="Gene3D" id="3.40.190.10">
    <property type="entry name" value="Periplasmic binding protein-like II"/>
    <property type="match status" value="1"/>
</dbReference>
<sequence>MRLNLICMLLIQGLYFMTPALAAPTHGIALWGEPQYGPDFTHFAYARPDAPKGGHLRMAATGSFDSFHPFTIRGTAAAGVGLLYETLMTASLDEPSSSYGLIAQSIMVSEDRTSVTFRLRPEARFHDGQPVRAEDVVFSFQILVREGSPHYRKYYEDITGAHALDDHTVRFDIRPGSAMETPYITGQLPVLPAHVWKEREFSRSSLETPVGSGPYRIHSFDTGRRITYVRDPDYWGWHLPVNQGHFNFDFISWEYFRDNTVSLEAFKAGVFDYRLENTAKTWATLYDGPAFRDGRIRKETIPHERPQGMQGFVFNIRKPVFRDRAVRKALSLIFDFEWANTHLFYGQYNRSHSFFQNSPMAAEGLPSEEELVLLEPFRHLLPESAFGPAIVPPVTDGSGNIRPLLREADRILNEAGWILKDGKRIHKETGRPLSFEILLASPSFQRIAMPFRQNLARLGVDASVRVVDRTRYVRQLQDFNYDMIVGNFRQSHSPGSEQRDFWGSAAASVPGGRNTIGIADPVVDALVEHILNAENREELITACRALDRVLRANHYVIPQWFNASYRIAYWDKLRHPEKSPEHGLGIYTWWIDTKAEARLTPGAVMHTEPGENRK</sequence>
<evidence type="ECO:0000256" key="2">
    <source>
        <dbReference type="SAM" id="SignalP"/>
    </source>
</evidence>
<dbReference type="CDD" id="cd08497">
    <property type="entry name" value="MbnE-like"/>
    <property type="match status" value="1"/>
</dbReference>
<dbReference type="GO" id="GO:1904680">
    <property type="term" value="F:peptide transmembrane transporter activity"/>
    <property type="evidence" value="ECO:0007669"/>
    <property type="project" value="TreeGrafter"/>
</dbReference>
<name>A0A562RVY2_9BACT</name>
<reference evidence="4 5" key="1">
    <citation type="submission" date="2019-07" db="EMBL/GenBank/DDBJ databases">
        <title>Genome sequencing of 100 strains of the haloalkaliphilic chemolithoautotrophic sulfur-oxidizing bacterium Thioalkalivibrio.</title>
        <authorList>
            <person name="Muyzer G."/>
        </authorList>
    </citation>
    <scope>NUCLEOTIDE SEQUENCE [LARGE SCALE GENOMIC DNA]</scope>
    <source>
        <strain evidence="4 5">ASO4-4</strain>
    </source>
</reference>
<proteinExistence type="predicted"/>
<dbReference type="GO" id="GO:0042884">
    <property type="term" value="P:microcin transport"/>
    <property type="evidence" value="ECO:0007669"/>
    <property type="project" value="TreeGrafter"/>
</dbReference>
<dbReference type="RefSeq" id="WP_144683731.1">
    <property type="nucleotide sequence ID" value="NZ_VLLC01000008.1"/>
</dbReference>
<gene>
    <name evidence="4" type="ORF">LZ24_01320</name>
</gene>
<dbReference type="EMBL" id="VLLC01000008">
    <property type="protein sequence ID" value="TWI73232.1"/>
    <property type="molecule type" value="Genomic_DNA"/>
</dbReference>
<dbReference type="GO" id="GO:0015833">
    <property type="term" value="P:peptide transport"/>
    <property type="evidence" value="ECO:0007669"/>
    <property type="project" value="TreeGrafter"/>
</dbReference>
<dbReference type="PANTHER" id="PTHR30290">
    <property type="entry name" value="PERIPLASMIC BINDING COMPONENT OF ABC TRANSPORTER"/>
    <property type="match status" value="1"/>
</dbReference>
<accession>A0A562RVY2</accession>
<dbReference type="InterPro" id="IPR030678">
    <property type="entry name" value="Peptide/Ni-bd"/>
</dbReference>
<dbReference type="AlphaFoldDB" id="A0A562RVY2"/>
<feature type="signal peptide" evidence="2">
    <location>
        <begin position="1"/>
        <end position="22"/>
    </location>
</feature>
<dbReference type="InterPro" id="IPR000914">
    <property type="entry name" value="SBP_5_dom"/>
</dbReference>
<dbReference type="PANTHER" id="PTHR30290:SF64">
    <property type="entry name" value="ABC TRANSPORTER PERIPLASMIC BINDING PROTEIN"/>
    <property type="match status" value="1"/>
</dbReference>
<dbReference type="InterPro" id="IPR039424">
    <property type="entry name" value="SBP_5"/>
</dbReference>
<dbReference type="GO" id="GO:0030288">
    <property type="term" value="C:outer membrane-bounded periplasmic space"/>
    <property type="evidence" value="ECO:0007669"/>
    <property type="project" value="TreeGrafter"/>
</dbReference>